<evidence type="ECO:0000313" key="3">
    <source>
        <dbReference type="Proteomes" id="UP000503640"/>
    </source>
</evidence>
<keyword evidence="3" id="KW-1185">Reference proteome</keyword>
<feature type="compositionally biased region" description="Basic residues" evidence="1">
    <location>
        <begin position="47"/>
        <end position="57"/>
    </location>
</feature>
<name>A0A7I9VJX1_9BACT</name>
<accession>A0A7I9VJX1</accession>
<reference evidence="3" key="1">
    <citation type="journal article" date="2020" name="Appl. Environ. Microbiol.">
        <title>Diazotrophic Anaeromyxobacter Isolates from Soils.</title>
        <authorList>
            <person name="Masuda Y."/>
            <person name="Yamanaka H."/>
            <person name="Xu Z.X."/>
            <person name="Shiratori Y."/>
            <person name="Aono T."/>
            <person name="Amachi S."/>
            <person name="Senoo K."/>
            <person name="Itoh H."/>
        </authorList>
    </citation>
    <scope>NUCLEOTIDE SEQUENCE [LARGE SCALE GENOMIC DNA]</scope>
    <source>
        <strain evidence="3">R267</strain>
    </source>
</reference>
<dbReference type="EMBL" id="BJTG01000003">
    <property type="protein sequence ID" value="GEJ56665.1"/>
    <property type="molecule type" value="Genomic_DNA"/>
</dbReference>
<gene>
    <name evidence="2" type="ORF">AMYX_14060</name>
</gene>
<proteinExistence type="predicted"/>
<organism evidence="2 3">
    <name type="scientific">Anaeromyxobacter diazotrophicus</name>
    <dbReference type="NCBI Taxonomy" id="2590199"/>
    <lineage>
        <taxon>Bacteria</taxon>
        <taxon>Pseudomonadati</taxon>
        <taxon>Myxococcota</taxon>
        <taxon>Myxococcia</taxon>
        <taxon>Myxococcales</taxon>
        <taxon>Cystobacterineae</taxon>
        <taxon>Anaeromyxobacteraceae</taxon>
        <taxon>Anaeromyxobacter</taxon>
    </lineage>
</organism>
<evidence type="ECO:0000256" key="1">
    <source>
        <dbReference type="SAM" id="MobiDB-lite"/>
    </source>
</evidence>
<protein>
    <submittedName>
        <fullName evidence="2">Uncharacterized protein</fullName>
    </submittedName>
</protein>
<evidence type="ECO:0000313" key="2">
    <source>
        <dbReference type="EMBL" id="GEJ56665.1"/>
    </source>
</evidence>
<sequence>METALIKAASAAEARTKLARAERDCGSGEQLVLASAHDSDLEERERHRAARSGRRRGAASTGARESLRKTLRQWACLHRPFHSVSDARCSRDLPPGPSRV</sequence>
<feature type="compositionally biased region" description="Basic and acidic residues" evidence="1">
    <location>
        <begin position="37"/>
        <end position="46"/>
    </location>
</feature>
<dbReference type="AlphaFoldDB" id="A0A7I9VJX1"/>
<dbReference type="Proteomes" id="UP000503640">
    <property type="component" value="Unassembled WGS sequence"/>
</dbReference>
<comment type="caution">
    <text evidence="2">The sequence shown here is derived from an EMBL/GenBank/DDBJ whole genome shotgun (WGS) entry which is preliminary data.</text>
</comment>
<feature type="region of interest" description="Disordered" evidence="1">
    <location>
        <begin position="30"/>
        <end position="66"/>
    </location>
</feature>